<evidence type="ECO:0008006" key="7">
    <source>
        <dbReference type="Google" id="ProtNLM"/>
    </source>
</evidence>
<feature type="region of interest" description="Disordered" evidence="4">
    <location>
        <begin position="46"/>
        <end position="107"/>
    </location>
</feature>
<dbReference type="GO" id="GO:0005763">
    <property type="term" value="C:mitochondrial small ribosomal subunit"/>
    <property type="evidence" value="ECO:0007669"/>
    <property type="project" value="TreeGrafter"/>
</dbReference>
<keyword evidence="2" id="KW-0689">Ribosomal protein</keyword>
<keyword evidence="6" id="KW-1185">Reference proteome</keyword>
<feature type="compositionally biased region" description="Polar residues" evidence="4">
    <location>
        <begin position="80"/>
        <end position="93"/>
    </location>
</feature>
<comment type="caution">
    <text evidence="5">The sequence shown here is derived from an EMBL/GenBank/DDBJ whole genome shotgun (WGS) entry which is preliminary data.</text>
</comment>
<dbReference type="InterPro" id="IPR001911">
    <property type="entry name" value="Ribosomal_bS21"/>
</dbReference>
<protein>
    <recommendedName>
        <fullName evidence="7">Ribosomal protein S21</fullName>
    </recommendedName>
</protein>
<dbReference type="PANTHER" id="PTHR41237">
    <property type="entry name" value="37S RIBOSOMAL PROTEIN MRP21, MITOCHONDRIAL"/>
    <property type="match status" value="1"/>
</dbReference>
<dbReference type="PANTHER" id="PTHR41237:SF1">
    <property type="entry name" value="SMALL RIBOSOMAL SUBUNIT PROTEIN BS21M"/>
    <property type="match status" value="1"/>
</dbReference>
<keyword evidence="3" id="KW-0687">Ribonucleoprotein</keyword>
<evidence type="ECO:0000256" key="4">
    <source>
        <dbReference type="SAM" id="MobiDB-lite"/>
    </source>
</evidence>
<evidence type="ECO:0000256" key="2">
    <source>
        <dbReference type="ARBA" id="ARBA00022980"/>
    </source>
</evidence>
<organism evidence="5 6">
    <name type="scientific">Dendryphion nanum</name>
    <dbReference type="NCBI Taxonomy" id="256645"/>
    <lineage>
        <taxon>Eukaryota</taxon>
        <taxon>Fungi</taxon>
        <taxon>Dikarya</taxon>
        <taxon>Ascomycota</taxon>
        <taxon>Pezizomycotina</taxon>
        <taxon>Dothideomycetes</taxon>
        <taxon>Pleosporomycetidae</taxon>
        <taxon>Pleosporales</taxon>
        <taxon>Torulaceae</taxon>
        <taxon>Dendryphion</taxon>
    </lineage>
</organism>
<name>A0A9P9DMG6_9PLEO</name>
<accession>A0A9P9DMG6</accession>
<evidence type="ECO:0000256" key="3">
    <source>
        <dbReference type="ARBA" id="ARBA00023274"/>
    </source>
</evidence>
<gene>
    <name evidence="5" type="ORF">B0J11DRAFT_533789</name>
</gene>
<dbReference type="GO" id="GO:0003735">
    <property type="term" value="F:structural constituent of ribosome"/>
    <property type="evidence" value="ECO:0007669"/>
    <property type="project" value="InterPro"/>
</dbReference>
<dbReference type="Proteomes" id="UP000700596">
    <property type="component" value="Unassembled WGS sequence"/>
</dbReference>
<dbReference type="InterPro" id="IPR052837">
    <property type="entry name" value="Mitoribosomal_bS21"/>
</dbReference>
<feature type="compositionally biased region" description="Polar residues" evidence="4">
    <location>
        <begin position="46"/>
        <end position="56"/>
    </location>
</feature>
<proteinExistence type="inferred from homology"/>
<evidence type="ECO:0000313" key="6">
    <source>
        <dbReference type="Proteomes" id="UP000700596"/>
    </source>
</evidence>
<reference evidence="5" key="1">
    <citation type="journal article" date="2021" name="Nat. Commun.">
        <title>Genetic determinants of endophytism in the Arabidopsis root mycobiome.</title>
        <authorList>
            <person name="Mesny F."/>
            <person name="Miyauchi S."/>
            <person name="Thiergart T."/>
            <person name="Pickel B."/>
            <person name="Atanasova L."/>
            <person name="Karlsson M."/>
            <person name="Huettel B."/>
            <person name="Barry K.W."/>
            <person name="Haridas S."/>
            <person name="Chen C."/>
            <person name="Bauer D."/>
            <person name="Andreopoulos W."/>
            <person name="Pangilinan J."/>
            <person name="LaButti K."/>
            <person name="Riley R."/>
            <person name="Lipzen A."/>
            <person name="Clum A."/>
            <person name="Drula E."/>
            <person name="Henrissat B."/>
            <person name="Kohler A."/>
            <person name="Grigoriev I.V."/>
            <person name="Martin F.M."/>
            <person name="Hacquard S."/>
        </authorList>
    </citation>
    <scope>NUCLEOTIDE SEQUENCE</scope>
    <source>
        <strain evidence="5">MPI-CAGE-CH-0243</strain>
    </source>
</reference>
<dbReference type="OrthoDB" id="2501249at2759"/>
<evidence type="ECO:0000313" key="5">
    <source>
        <dbReference type="EMBL" id="KAH7121241.1"/>
    </source>
</evidence>
<dbReference type="EMBL" id="JAGMWT010000010">
    <property type="protein sequence ID" value="KAH7121241.1"/>
    <property type="molecule type" value="Genomic_DNA"/>
</dbReference>
<comment type="similarity">
    <text evidence="1">Belongs to the bacterial ribosomal protein bS21 family.</text>
</comment>
<dbReference type="GO" id="GO:0070124">
    <property type="term" value="P:mitochondrial translational initiation"/>
    <property type="evidence" value="ECO:0007669"/>
    <property type="project" value="TreeGrafter"/>
</dbReference>
<dbReference type="Pfam" id="PF01165">
    <property type="entry name" value="Ribosomal_S21"/>
    <property type="match status" value="1"/>
</dbReference>
<sequence>MNTRCVSELLLRPATFCRPLHTISTTPIWQRAPALRIPHRCINTTNSSQAAQAKPQSNKEIENAPKPTSTDPYADLFPINKTNPSFASNNTNPPAAGKRVFGSPIRDNRQRLRKDGLLSSQPTSSDELNAAHVNHSYGADWFKTPVTGDRRPGLSFEDMNVPNGMITPGPTAPAIREQEPVYPRLNPAYGRTVTLAPKRGRDLVRGISMLGSLMSRNQVRKDHFKQRFHERPGLKRKRLNSERWRKRFKIGFNATCARVMELTRKGW</sequence>
<evidence type="ECO:0000256" key="1">
    <source>
        <dbReference type="ARBA" id="ARBA00006640"/>
    </source>
</evidence>
<dbReference type="AlphaFoldDB" id="A0A9P9DMG6"/>